<evidence type="ECO:0000259" key="9">
    <source>
        <dbReference type="Pfam" id="PF21467"/>
    </source>
</evidence>
<dbReference type="InterPro" id="IPR017853">
    <property type="entry name" value="GH"/>
</dbReference>
<dbReference type="HOGENOM" id="CLU_007853_7_2_9"/>
<feature type="active site" description="Proton donor" evidence="4">
    <location>
        <position position="156"/>
    </location>
</feature>
<dbReference type="EMBL" id="AGXA01000014">
    <property type="protein sequence ID" value="EKU93810.1"/>
    <property type="molecule type" value="Genomic_DNA"/>
</dbReference>
<dbReference type="Pfam" id="PF21317">
    <property type="entry name" value="BetaGal_ABD_1"/>
    <property type="match status" value="1"/>
</dbReference>
<dbReference type="AlphaFoldDB" id="K9EX79"/>
<accession>K9EX79</accession>
<dbReference type="Gene3D" id="3.20.20.80">
    <property type="entry name" value="Glycosidases"/>
    <property type="match status" value="1"/>
</dbReference>
<proteinExistence type="inferred from homology"/>
<comment type="similarity">
    <text evidence="1 6">Belongs to the glycosyl hydrolase 35 family.</text>
</comment>
<dbReference type="Pfam" id="PF21467">
    <property type="entry name" value="BetaGal_gal-bd"/>
    <property type="match status" value="1"/>
</dbReference>
<dbReference type="InterPro" id="IPR031330">
    <property type="entry name" value="Gly_Hdrlase_35_cat"/>
</dbReference>
<feature type="active site" description="Nucleophile" evidence="4">
    <location>
        <position position="240"/>
    </location>
</feature>
<protein>
    <recommendedName>
        <fullName evidence="5">Beta-galactosidase</fullName>
        <ecNumber evidence="5">3.2.1.23</ecNumber>
    </recommendedName>
</protein>
<feature type="domain" description="Beta-galactosidase 1-like first all-beta" evidence="8">
    <location>
        <begin position="377"/>
        <end position="489"/>
    </location>
</feature>
<evidence type="ECO:0000256" key="3">
    <source>
        <dbReference type="ARBA" id="ARBA00023295"/>
    </source>
</evidence>
<dbReference type="GO" id="GO:0005975">
    <property type="term" value="P:carbohydrate metabolic process"/>
    <property type="evidence" value="ECO:0007669"/>
    <property type="project" value="InterPro"/>
</dbReference>
<evidence type="ECO:0000256" key="6">
    <source>
        <dbReference type="RuleBase" id="RU003679"/>
    </source>
</evidence>
<evidence type="ECO:0000259" key="7">
    <source>
        <dbReference type="Pfam" id="PF01301"/>
    </source>
</evidence>
<dbReference type="STRING" id="883081.HMPREF9698_00605"/>
<dbReference type="PANTHER" id="PTHR23421">
    <property type="entry name" value="BETA-GALACTOSIDASE RELATED"/>
    <property type="match status" value="1"/>
</dbReference>
<dbReference type="InterPro" id="IPR008979">
    <property type="entry name" value="Galactose-bd-like_sf"/>
</dbReference>
<evidence type="ECO:0000313" key="10">
    <source>
        <dbReference type="EMBL" id="EKU93810.1"/>
    </source>
</evidence>
<sequence>MTDFQIKDKFYLDGEPFQFLSGAIHYFRIPRADWHHSLYNLKALGFNTVETYVPWNVHEPEPGHFDFSGNLDVKAFIKEAEELGLYVILRPSPYICAEWEYGGLPGWIINEDLHPRSSDPAFLELVDKFFARLFKEVGDLQFTHGGPILMMQIENEYGSYGEDKDYLKGVYDSMKAHGADVPLCTSDGAWLATLRAGTLTDIDEDILITGNFGSKAKENFGNLKDFHDKIGKEWPLMVMEFWCGWFNRWGEPIVTRETDELVEALREAVQLGSVNLYMFQGGTNFGFMNGCSARGTHDLHQITSYDYGAPLDEQGNPTEKYYAIQKMIKEEFPDIDQAEPLVKESTAQENVQLEAKVNLVDSLDQVADRVDSLYTRSMDELGQHYGYILYQTDFVKDVDEEERLRVIDGRDRAHVFLNDQHLATQYQEEIGEDITTGPLEESNKLDVLVENMGRVNYGHKLLADTQEKGIRQGVTSDLHFLTNWRQYLIDFDRVDQIDYSLEKDFKEGLPSFYKFNVTFDDLEDTYIDLSDFGKGIVLVNGHNLGRFWDLGPTLSLYLPKAFLKEGVNEVTIFETEGKYAPNLSFKANHVYKKMKED</sequence>
<dbReference type="SUPFAM" id="SSF51445">
    <property type="entry name" value="(Trans)glycosidases"/>
    <property type="match status" value="1"/>
</dbReference>
<name>K9EX79_9LACT</name>
<dbReference type="SUPFAM" id="SSF49785">
    <property type="entry name" value="Galactose-binding domain-like"/>
    <property type="match status" value="1"/>
</dbReference>
<dbReference type="InterPro" id="IPR048912">
    <property type="entry name" value="BetaGal1-like_ABD1"/>
</dbReference>
<evidence type="ECO:0000256" key="4">
    <source>
        <dbReference type="PIRSR" id="PIRSR006336-1"/>
    </source>
</evidence>
<dbReference type="InterPro" id="IPR019801">
    <property type="entry name" value="Glyco_hydro_35_CS"/>
</dbReference>
<dbReference type="EC" id="3.2.1.23" evidence="5"/>
<evidence type="ECO:0000259" key="8">
    <source>
        <dbReference type="Pfam" id="PF21317"/>
    </source>
</evidence>
<comment type="catalytic activity">
    <reaction evidence="5">
        <text>Hydrolysis of terminal non-reducing beta-D-galactose residues in beta-D-galactosides.</text>
        <dbReference type="EC" id="3.2.1.23"/>
    </reaction>
</comment>
<evidence type="ECO:0000313" key="11">
    <source>
        <dbReference type="Proteomes" id="UP000009875"/>
    </source>
</evidence>
<dbReference type="Pfam" id="PF01301">
    <property type="entry name" value="Glyco_hydro_35"/>
    <property type="match status" value="1"/>
</dbReference>
<dbReference type="FunFam" id="3.20.20.80:FF:000116">
    <property type="entry name" value="Beta-galactosidase 3"/>
    <property type="match status" value="1"/>
</dbReference>
<dbReference type="Gene3D" id="2.60.120.260">
    <property type="entry name" value="Galactose-binding domain-like"/>
    <property type="match status" value="2"/>
</dbReference>
<dbReference type="PROSITE" id="PS01182">
    <property type="entry name" value="GLYCOSYL_HYDROL_F35"/>
    <property type="match status" value="1"/>
</dbReference>
<reference evidence="10 11" key="1">
    <citation type="submission" date="2012-09" db="EMBL/GenBank/DDBJ databases">
        <title>The Genome Sequence of Alloiococcus otitis ATCC 51267.</title>
        <authorList>
            <consortium name="The Broad Institute Genome Sequencing Platform"/>
            <person name="Earl A."/>
            <person name="Ward D."/>
            <person name="Feldgarden M."/>
            <person name="Gevers D."/>
            <person name="Huys G."/>
            <person name="Walker B."/>
            <person name="Young S.K."/>
            <person name="Zeng Q."/>
            <person name="Gargeya S."/>
            <person name="Fitzgerald M."/>
            <person name="Haas B."/>
            <person name="Abouelleil A."/>
            <person name="Alvarado L."/>
            <person name="Arachchi H.M."/>
            <person name="Berlin A.M."/>
            <person name="Chapman S.B."/>
            <person name="Goldberg J."/>
            <person name="Griggs A."/>
            <person name="Gujja S."/>
            <person name="Hansen M."/>
            <person name="Howarth C."/>
            <person name="Imamovic A."/>
            <person name="Larimer J."/>
            <person name="McCowen C."/>
            <person name="Montmayeur A."/>
            <person name="Murphy C."/>
            <person name="Neiman D."/>
            <person name="Pearson M."/>
            <person name="Priest M."/>
            <person name="Roberts A."/>
            <person name="Saif S."/>
            <person name="Shea T."/>
            <person name="Sisk P."/>
            <person name="Sykes S."/>
            <person name="Wortman J."/>
            <person name="Nusbaum C."/>
            <person name="Birren B."/>
        </authorList>
    </citation>
    <scope>NUCLEOTIDE SEQUENCE [LARGE SCALE GENOMIC DNA]</scope>
    <source>
        <strain evidence="10 11">ATCC 51267</strain>
    </source>
</reference>
<keyword evidence="2 5" id="KW-0378">Hydrolase</keyword>
<dbReference type="RefSeq" id="WP_003777261.1">
    <property type="nucleotide sequence ID" value="NZ_JH992958.1"/>
</dbReference>
<evidence type="ECO:0000256" key="5">
    <source>
        <dbReference type="RuleBase" id="RU000675"/>
    </source>
</evidence>
<keyword evidence="3 5" id="KW-0326">Glycosidase</keyword>
<dbReference type="InterPro" id="IPR048913">
    <property type="entry name" value="BetaGal_gal-bd"/>
</dbReference>
<keyword evidence="11" id="KW-1185">Reference proteome</keyword>
<dbReference type="PATRIC" id="fig|883081.3.peg.605"/>
<dbReference type="InterPro" id="IPR026283">
    <property type="entry name" value="B-gal_1-like"/>
</dbReference>
<dbReference type="PRINTS" id="PR00742">
    <property type="entry name" value="GLHYDRLASE35"/>
</dbReference>
<dbReference type="Proteomes" id="UP000009875">
    <property type="component" value="Unassembled WGS sequence"/>
</dbReference>
<gene>
    <name evidence="10" type="ORF">HMPREF9698_00605</name>
</gene>
<evidence type="ECO:0000256" key="1">
    <source>
        <dbReference type="ARBA" id="ARBA00009809"/>
    </source>
</evidence>
<feature type="domain" description="Glycoside hydrolase 35 catalytic" evidence="7">
    <location>
        <begin position="10"/>
        <end position="330"/>
    </location>
</feature>
<feature type="domain" description="Beta-galactosidase galactose-binding" evidence="9">
    <location>
        <begin position="510"/>
        <end position="568"/>
    </location>
</feature>
<dbReference type="eggNOG" id="COG1874">
    <property type="taxonomic scope" value="Bacteria"/>
</dbReference>
<evidence type="ECO:0000256" key="2">
    <source>
        <dbReference type="ARBA" id="ARBA00022801"/>
    </source>
</evidence>
<dbReference type="PIRSF" id="PIRSF006336">
    <property type="entry name" value="B-gal"/>
    <property type="match status" value="1"/>
</dbReference>
<dbReference type="OrthoDB" id="9813184at2"/>
<organism evidence="10 11">
    <name type="scientific">Alloiococcus otitis ATCC 51267</name>
    <dbReference type="NCBI Taxonomy" id="883081"/>
    <lineage>
        <taxon>Bacteria</taxon>
        <taxon>Bacillati</taxon>
        <taxon>Bacillota</taxon>
        <taxon>Bacilli</taxon>
        <taxon>Lactobacillales</taxon>
        <taxon>Carnobacteriaceae</taxon>
        <taxon>Alloiococcus</taxon>
    </lineage>
</organism>
<dbReference type="GO" id="GO:0004565">
    <property type="term" value="F:beta-galactosidase activity"/>
    <property type="evidence" value="ECO:0007669"/>
    <property type="project" value="UniProtKB-EC"/>
</dbReference>
<dbReference type="InterPro" id="IPR001944">
    <property type="entry name" value="Glycoside_Hdrlase_35"/>
</dbReference>
<comment type="caution">
    <text evidence="10">The sequence shown here is derived from an EMBL/GenBank/DDBJ whole genome shotgun (WGS) entry which is preliminary data.</text>
</comment>